<dbReference type="GO" id="GO:0009055">
    <property type="term" value="F:electron transfer activity"/>
    <property type="evidence" value="ECO:0007669"/>
    <property type="project" value="InterPro"/>
</dbReference>
<dbReference type="GO" id="GO:0022904">
    <property type="term" value="P:respiratory electron transport chain"/>
    <property type="evidence" value="ECO:0007669"/>
    <property type="project" value="InterPro"/>
</dbReference>
<evidence type="ECO:0000256" key="5">
    <source>
        <dbReference type="ARBA" id="ARBA00022617"/>
    </source>
</evidence>
<name>A0A420DPG5_9RHOB</name>
<dbReference type="GO" id="GO:0046872">
    <property type="term" value="F:metal ion binding"/>
    <property type="evidence" value="ECO:0007669"/>
    <property type="project" value="UniProtKB-KW"/>
</dbReference>
<evidence type="ECO:0000256" key="13">
    <source>
        <dbReference type="SAM" id="Phobius"/>
    </source>
</evidence>
<evidence type="ECO:0000313" key="15">
    <source>
        <dbReference type="EMBL" id="RKE96166.1"/>
    </source>
</evidence>
<comment type="cofactor">
    <cofactor evidence="1">
        <name>heme b</name>
        <dbReference type="ChEBI" id="CHEBI:60344"/>
    </cofactor>
</comment>
<reference evidence="15 16" key="1">
    <citation type="submission" date="2018-09" db="EMBL/GenBank/DDBJ databases">
        <title>Genomic Encyclopedia of Archaeal and Bacterial Type Strains, Phase II (KMG-II): from individual species to whole genera.</title>
        <authorList>
            <person name="Goeker M."/>
        </authorList>
    </citation>
    <scope>NUCLEOTIDE SEQUENCE [LARGE SCALE GENOMIC DNA]</scope>
    <source>
        <strain evidence="15 16">DSM 11458</strain>
    </source>
</reference>
<proteinExistence type="inferred from homology"/>
<dbReference type="InterPro" id="IPR016174">
    <property type="entry name" value="Di-haem_cyt_TM"/>
</dbReference>
<comment type="similarity">
    <text evidence="12">Belongs to the cytochrome b561 family.</text>
</comment>
<evidence type="ECO:0000256" key="11">
    <source>
        <dbReference type="ARBA" id="ARBA00023136"/>
    </source>
</evidence>
<keyword evidence="3" id="KW-0813">Transport</keyword>
<evidence type="ECO:0000256" key="2">
    <source>
        <dbReference type="ARBA" id="ARBA00004651"/>
    </source>
</evidence>
<keyword evidence="6 13" id="KW-0812">Transmembrane</keyword>
<evidence type="ECO:0000256" key="9">
    <source>
        <dbReference type="ARBA" id="ARBA00022989"/>
    </source>
</evidence>
<keyword evidence="4" id="KW-1003">Cell membrane</keyword>
<protein>
    <submittedName>
        <fullName evidence="15">Cytochrome b561-like protein</fullName>
    </submittedName>
</protein>
<dbReference type="STRING" id="1443111.Z949_2703"/>
<keyword evidence="16" id="KW-1185">Reference proteome</keyword>
<accession>A0A420DPG5</accession>
<evidence type="ECO:0000256" key="4">
    <source>
        <dbReference type="ARBA" id="ARBA00022475"/>
    </source>
</evidence>
<dbReference type="AlphaFoldDB" id="A0A420DPG5"/>
<evidence type="ECO:0000256" key="1">
    <source>
        <dbReference type="ARBA" id="ARBA00001970"/>
    </source>
</evidence>
<evidence type="ECO:0000313" key="16">
    <source>
        <dbReference type="Proteomes" id="UP000284407"/>
    </source>
</evidence>
<dbReference type="Proteomes" id="UP000284407">
    <property type="component" value="Unassembled WGS sequence"/>
</dbReference>
<evidence type="ECO:0000256" key="7">
    <source>
        <dbReference type="ARBA" id="ARBA00022723"/>
    </source>
</evidence>
<evidence type="ECO:0000256" key="8">
    <source>
        <dbReference type="ARBA" id="ARBA00022982"/>
    </source>
</evidence>
<organism evidence="15 16">
    <name type="scientific">Sulfitobacter guttiformis</name>
    <dbReference type="NCBI Taxonomy" id="74349"/>
    <lineage>
        <taxon>Bacteria</taxon>
        <taxon>Pseudomonadati</taxon>
        <taxon>Pseudomonadota</taxon>
        <taxon>Alphaproteobacteria</taxon>
        <taxon>Rhodobacterales</taxon>
        <taxon>Roseobacteraceae</taxon>
        <taxon>Sulfitobacter</taxon>
    </lineage>
</organism>
<dbReference type="EMBL" id="RAQK01000001">
    <property type="protein sequence ID" value="RKE96166.1"/>
    <property type="molecule type" value="Genomic_DNA"/>
</dbReference>
<keyword evidence="10" id="KW-0408">Iron</keyword>
<dbReference type="PANTHER" id="PTHR30529">
    <property type="entry name" value="CYTOCHROME B561"/>
    <property type="match status" value="1"/>
</dbReference>
<keyword evidence="8" id="KW-0249">Electron transport</keyword>
<evidence type="ECO:0000256" key="6">
    <source>
        <dbReference type="ARBA" id="ARBA00022692"/>
    </source>
</evidence>
<comment type="caution">
    <text evidence="15">The sequence shown here is derived from an EMBL/GenBank/DDBJ whole genome shotgun (WGS) entry which is preliminary data.</text>
</comment>
<keyword evidence="5" id="KW-0349">Heme</keyword>
<dbReference type="InterPro" id="IPR052168">
    <property type="entry name" value="Cytochrome_b561_oxidase"/>
</dbReference>
<gene>
    <name evidence="15" type="ORF">C8N30_0719</name>
</gene>
<feature type="transmembrane region" description="Helical" evidence="13">
    <location>
        <begin position="20"/>
        <end position="39"/>
    </location>
</feature>
<keyword evidence="9 13" id="KW-1133">Transmembrane helix</keyword>
<feature type="domain" description="Cytochrome b561 bacterial/Ni-hydrogenase" evidence="14">
    <location>
        <begin position="10"/>
        <end position="103"/>
    </location>
</feature>
<evidence type="ECO:0000256" key="12">
    <source>
        <dbReference type="ARBA" id="ARBA00037975"/>
    </source>
</evidence>
<keyword evidence="11 13" id="KW-0472">Membrane</keyword>
<sequence>MREGLDPRLRKLAKAKHLRFYGLMLRFPISGVFLTVWSGDALDVFGCSLNSLFTPDAQLAAAAAFLHNLVLPAVFYLAISAHFGAVTKHHFAERRPLEVRRMLR</sequence>
<feature type="transmembrane region" description="Helical" evidence="13">
    <location>
        <begin position="59"/>
        <end position="79"/>
    </location>
</feature>
<dbReference type="Pfam" id="PF01292">
    <property type="entry name" value="Ni_hydr_CYTB"/>
    <property type="match status" value="1"/>
</dbReference>
<comment type="subcellular location">
    <subcellularLocation>
        <location evidence="2">Cell membrane</location>
        <topology evidence="2">Multi-pass membrane protein</topology>
    </subcellularLocation>
</comment>
<dbReference type="PANTHER" id="PTHR30529:SF1">
    <property type="entry name" value="CYTOCHROME B561 HOMOLOG 2"/>
    <property type="match status" value="1"/>
</dbReference>
<dbReference type="GO" id="GO:0020037">
    <property type="term" value="F:heme binding"/>
    <property type="evidence" value="ECO:0007669"/>
    <property type="project" value="TreeGrafter"/>
</dbReference>
<evidence type="ECO:0000259" key="14">
    <source>
        <dbReference type="Pfam" id="PF01292"/>
    </source>
</evidence>
<evidence type="ECO:0000256" key="10">
    <source>
        <dbReference type="ARBA" id="ARBA00023004"/>
    </source>
</evidence>
<keyword evidence="7" id="KW-0479">Metal-binding</keyword>
<dbReference type="SUPFAM" id="SSF81342">
    <property type="entry name" value="Transmembrane di-heme cytochromes"/>
    <property type="match status" value="1"/>
</dbReference>
<evidence type="ECO:0000256" key="3">
    <source>
        <dbReference type="ARBA" id="ARBA00022448"/>
    </source>
</evidence>
<dbReference type="InterPro" id="IPR011577">
    <property type="entry name" value="Cyt_b561_bac/Ni-Hgenase"/>
</dbReference>
<dbReference type="GO" id="GO:0005886">
    <property type="term" value="C:plasma membrane"/>
    <property type="evidence" value="ECO:0007669"/>
    <property type="project" value="UniProtKB-SubCell"/>
</dbReference>